<dbReference type="AlphaFoldDB" id="A0A9D3Z7C8"/>
<protein>
    <submittedName>
        <fullName evidence="2">Uncharacterized protein</fullName>
    </submittedName>
</protein>
<accession>A0A9D3Z7C8</accession>
<reference evidence="2" key="1">
    <citation type="journal article" date="2019" name="bioRxiv">
        <title>The Genome of the Zebra Mussel, Dreissena polymorpha: A Resource for Invasive Species Research.</title>
        <authorList>
            <person name="McCartney M.A."/>
            <person name="Auch B."/>
            <person name="Kono T."/>
            <person name="Mallez S."/>
            <person name="Zhang Y."/>
            <person name="Obille A."/>
            <person name="Becker A."/>
            <person name="Abrahante J.E."/>
            <person name="Garbe J."/>
            <person name="Badalamenti J.P."/>
            <person name="Herman A."/>
            <person name="Mangelson H."/>
            <person name="Liachko I."/>
            <person name="Sullivan S."/>
            <person name="Sone E.D."/>
            <person name="Koren S."/>
            <person name="Silverstein K.A.T."/>
            <person name="Beckman K.B."/>
            <person name="Gohl D.M."/>
        </authorList>
    </citation>
    <scope>NUCLEOTIDE SEQUENCE</scope>
    <source>
        <strain evidence="2">Duluth1</strain>
        <tissue evidence="2">Whole animal</tissue>
    </source>
</reference>
<reference evidence="2" key="2">
    <citation type="submission" date="2020-11" db="EMBL/GenBank/DDBJ databases">
        <authorList>
            <person name="McCartney M.A."/>
            <person name="Auch B."/>
            <person name="Kono T."/>
            <person name="Mallez S."/>
            <person name="Becker A."/>
            <person name="Gohl D.M."/>
            <person name="Silverstein K.A.T."/>
            <person name="Koren S."/>
            <person name="Bechman K.B."/>
            <person name="Herman A."/>
            <person name="Abrahante J.E."/>
            <person name="Garbe J."/>
        </authorList>
    </citation>
    <scope>NUCLEOTIDE SEQUENCE</scope>
    <source>
        <strain evidence="2">Duluth1</strain>
        <tissue evidence="2">Whole animal</tissue>
    </source>
</reference>
<proteinExistence type="predicted"/>
<feature type="region of interest" description="Disordered" evidence="1">
    <location>
        <begin position="49"/>
        <end position="69"/>
    </location>
</feature>
<evidence type="ECO:0000313" key="3">
    <source>
        <dbReference type="Proteomes" id="UP000828390"/>
    </source>
</evidence>
<dbReference type="Proteomes" id="UP000828390">
    <property type="component" value="Unassembled WGS sequence"/>
</dbReference>
<sequence>MMASSIVFHDKTVICHMHVPLAKPKKTAKQLHHVLAKALSGKEALKLLKEREQKKQDEAMAKQKRKDRA</sequence>
<evidence type="ECO:0000256" key="1">
    <source>
        <dbReference type="SAM" id="MobiDB-lite"/>
    </source>
</evidence>
<gene>
    <name evidence="2" type="ORF">DPMN_071770</name>
</gene>
<evidence type="ECO:0000313" key="2">
    <source>
        <dbReference type="EMBL" id="KAH3712091.1"/>
    </source>
</evidence>
<feature type="compositionally biased region" description="Basic and acidic residues" evidence="1">
    <location>
        <begin position="49"/>
        <end position="61"/>
    </location>
</feature>
<comment type="caution">
    <text evidence="2">The sequence shown here is derived from an EMBL/GenBank/DDBJ whole genome shotgun (WGS) entry which is preliminary data.</text>
</comment>
<organism evidence="2 3">
    <name type="scientific">Dreissena polymorpha</name>
    <name type="common">Zebra mussel</name>
    <name type="synonym">Mytilus polymorpha</name>
    <dbReference type="NCBI Taxonomy" id="45954"/>
    <lineage>
        <taxon>Eukaryota</taxon>
        <taxon>Metazoa</taxon>
        <taxon>Spiralia</taxon>
        <taxon>Lophotrochozoa</taxon>
        <taxon>Mollusca</taxon>
        <taxon>Bivalvia</taxon>
        <taxon>Autobranchia</taxon>
        <taxon>Heteroconchia</taxon>
        <taxon>Euheterodonta</taxon>
        <taxon>Imparidentia</taxon>
        <taxon>Neoheterodontei</taxon>
        <taxon>Myida</taxon>
        <taxon>Dreissenoidea</taxon>
        <taxon>Dreissenidae</taxon>
        <taxon>Dreissena</taxon>
    </lineage>
</organism>
<dbReference type="EMBL" id="JAIWYP010000014">
    <property type="protein sequence ID" value="KAH3712091.1"/>
    <property type="molecule type" value="Genomic_DNA"/>
</dbReference>
<keyword evidence="3" id="KW-1185">Reference proteome</keyword>
<name>A0A9D3Z7C8_DREPO</name>